<comment type="caution">
    <text evidence="2">The sequence shown here is derived from an EMBL/GenBank/DDBJ whole genome shotgun (WGS) entry which is preliminary data.</text>
</comment>
<gene>
    <name evidence="2" type="ORF">BaRGS_00012455</name>
</gene>
<name>A0ABD0LAC4_9CAEN</name>
<feature type="region of interest" description="Disordered" evidence="1">
    <location>
        <begin position="1"/>
        <end position="22"/>
    </location>
</feature>
<accession>A0ABD0LAC4</accession>
<dbReference type="AlphaFoldDB" id="A0ABD0LAC4"/>
<evidence type="ECO:0000256" key="1">
    <source>
        <dbReference type="SAM" id="MobiDB-lite"/>
    </source>
</evidence>
<protein>
    <submittedName>
        <fullName evidence="2">Uncharacterized protein</fullName>
    </submittedName>
</protein>
<reference evidence="2 3" key="1">
    <citation type="journal article" date="2023" name="Sci. Data">
        <title>Genome assembly of the Korean intertidal mud-creeper Batillaria attramentaria.</title>
        <authorList>
            <person name="Patra A.K."/>
            <person name="Ho P.T."/>
            <person name="Jun S."/>
            <person name="Lee S.J."/>
            <person name="Kim Y."/>
            <person name="Won Y.J."/>
        </authorList>
    </citation>
    <scope>NUCLEOTIDE SEQUENCE [LARGE SCALE GENOMIC DNA]</scope>
    <source>
        <strain evidence="2">Wonlab-2016</strain>
    </source>
</reference>
<sequence length="79" mass="8598">MVELPASPGHQRHAARLSEEATPEADCLETFVGRDNKLITMFPQAEVVLLTQLSPSPAPVYLSTSGRSMSLQPLHKLVT</sequence>
<keyword evidence="3" id="KW-1185">Reference proteome</keyword>
<evidence type="ECO:0000313" key="2">
    <source>
        <dbReference type="EMBL" id="KAK7496290.1"/>
    </source>
</evidence>
<evidence type="ECO:0000313" key="3">
    <source>
        <dbReference type="Proteomes" id="UP001519460"/>
    </source>
</evidence>
<proteinExistence type="predicted"/>
<organism evidence="2 3">
    <name type="scientific">Batillaria attramentaria</name>
    <dbReference type="NCBI Taxonomy" id="370345"/>
    <lineage>
        <taxon>Eukaryota</taxon>
        <taxon>Metazoa</taxon>
        <taxon>Spiralia</taxon>
        <taxon>Lophotrochozoa</taxon>
        <taxon>Mollusca</taxon>
        <taxon>Gastropoda</taxon>
        <taxon>Caenogastropoda</taxon>
        <taxon>Sorbeoconcha</taxon>
        <taxon>Cerithioidea</taxon>
        <taxon>Batillariidae</taxon>
        <taxon>Batillaria</taxon>
    </lineage>
</organism>
<dbReference type="EMBL" id="JACVVK020000068">
    <property type="protein sequence ID" value="KAK7496290.1"/>
    <property type="molecule type" value="Genomic_DNA"/>
</dbReference>
<dbReference type="Proteomes" id="UP001519460">
    <property type="component" value="Unassembled WGS sequence"/>
</dbReference>